<name>A0A9P6UZ55_9FUNG</name>
<dbReference type="Gene3D" id="3.50.50.60">
    <property type="entry name" value="FAD/NAD(P)-binding domain"/>
    <property type="match status" value="1"/>
</dbReference>
<evidence type="ECO:0000313" key="5">
    <source>
        <dbReference type="EMBL" id="KAG0326862.1"/>
    </source>
</evidence>
<dbReference type="InterPro" id="IPR050493">
    <property type="entry name" value="FAD-dep_Monooxygenase_BioMet"/>
</dbReference>
<accession>A0A9P6UZ55</accession>
<evidence type="ECO:0000256" key="4">
    <source>
        <dbReference type="SAM" id="Phobius"/>
    </source>
</evidence>
<comment type="similarity">
    <text evidence="1">Belongs to the paxM FAD-dependent monooxygenase family.</text>
</comment>
<dbReference type="Proteomes" id="UP000738325">
    <property type="component" value="Unassembled WGS sequence"/>
</dbReference>
<evidence type="ECO:0000256" key="3">
    <source>
        <dbReference type="ARBA" id="ARBA00023033"/>
    </source>
</evidence>
<dbReference type="SUPFAM" id="SSF51905">
    <property type="entry name" value="FAD/NAD(P)-binding domain"/>
    <property type="match status" value="1"/>
</dbReference>
<keyword evidence="4" id="KW-0472">Membrane</keyword>
<keyword evidence="4" id="KW-1133">Transmembrane helix</keyword>
<sequence>MATPSTFHMPPTSNPRVLIIGAGLSGVTLALLLLALLLEKANIDYEIYERARELKVVGSAIGIAPNVMPMVEQLELLDDIKSIHQVFKQMDVYNESSNGEIQELSSRMGFSELKQTQQQFALFSTFPVHHCRTGNNPCQSSAIYNMIQIYRFTHRTVERIRDDDVTASDIDASNTDQPDIPAEVNIANLTMFSTVLFIDEFRKAGMGDSVDVSKTCNMSEWYRRIYAGARPQPAAIENSHDGEDEYVDIMTLPGKPTSQAGLIYATTVSTESKEAFSSFLFAYHRPTMAKTMASTNGADPSQELSTEAQAQAAALGVTHIWLCGSDPEQRRHRLMTRCLAQLERDVAEWKSSGQGSGVMTVHTIPQAFPGMVRFLIKSGFKGGNKIVGGENDSVLFWKVV</sequence>
<organism evidence="5 6">
    <name type="scientific">Dissophora globulifera</name>
    <dbReference type="NCBI Taxonomy" id="979702"/>
    <lineage>
        <taxon>Eukaryota</taxon>
        <taxon>Fungi</taxon>
        <taxon>Fungi incertae sedis</taxon>
        <taxon>Mucoromycota</taxon>
        <taxon>Mortierellomycotina</taxon>
        <taxon>Mortierellomycetes</taxon>
        <taxon>Mortierellales</taxon>
        <taxon>Mortierellaceae</taxon>
        <taxon>Dissophora</taxon>
    </lineage>
</organism>
<dbReference type="PANTHER" id="PTHR13789">
    <property type="entry name" value="MONOOXYGENASE"/>
    <property type="match status" value="1"/>
</dbReference>
<protein>
    <submittedName>
        <fullName evidence="5">Uncharacterized protein</fullName>
    </submittedName>
</protein>
<evidence type="ECO:0000256" key="2">
    <source>
        <dbReference type="ARBA" id="ARBA00023002"/>
    </source>
</evidence>
<evidence type="ECO:0000256" key="1">
    <source>
        <dbReference type="ARBA" id="ARBA00007992"/>
    </source>
</evidence>
<feature type="transmembrane region" description="Helical" evidence="4">
    <location>
        <begin position="17"/>
        <end position="38"/>
    </location>
</feature>
<proteinExistence type="inferred from homology"/>
<dbReference type="AlphaFoldDB" id="A0A9P6UZ55"/>
<keyword evidence="2" id="KW-0560">Oxidoreductase</keyword>
<dbReference type="OrthoDB" id="2328344at2759"/>
<keyword evidence="4" id="KW-0812">Transmembrane</keyword>
<dbReference type="GO" id="GO:0004497">
    <property type="term" value="F:monooxygenase activity"/>
    <property type="evidence" value="ECO:0007669"/>
    <property type="project" value="UniProtKB-KW"/>
</dbReference>
<gene>
    <name evidence="5" type="ORF">BGZ99_008868</name>
</gene>
<dbReference type="EMBL" id="JAAAIP010000071">
    <property type="protein sequence ID" value="KAG0326862.1"/>
    <property type="molecule type" value="Genomic_DNA"/>
</dbReference>
<comment type="caution">
    <text evidence="5">The sequence shown here is derived from an EMBL/GenBank/DDBJ whole genome shotgun (WGS) entry which is preliminary data.</text>
</comment>
<dbReference type="InterPro" id="IPR036188">
    <property type="entry name" value="FAD/NAD-bd_sf"/>
</dbReference>
<dbReference type="PANTHER" id="PTHR13789:SF309">
    <property type="entry name" value="PUTATIVE (AFU_ORTHOLOGUE AFUA_6G14510)-RELATED"/>
    <property type="match status" value="1"/>
</dbReference>
<keyword evidence="3" id="KW-0503">Monooxygenase</keyword>
<evidence type="ECO:0000313" key="6">
    <source>
        <dbReference type="Proteomes" id="UP000738325"/>
    </source>
</evidence>
<reference evidence="5" key="1">
    <citation type="journal article" date="2020" name="Fungal Divers.">
        <title>Resolving the Mortierellaceae phylogeny through synthesis of multi-gene phylogenetics and phylogenomics.</title>
        <authorList>
            <person name="Vandepol N."/>
            <person name="Liber J."/>
            <person name="Desiro A."/>
            <person name="Na H."/>
            <person name="Kennedy M."/>
            <person name="Barry K."/>
            <person name="Grigoriev I.V."/>
            <person name="Miller A.N."/>
            <person name="O'Donnell K."/>
            <person name="Stajich J.E."/>
            <person name="Bonito G."/>
        </authorList>
    </citation>
    <scope>NUCLEOTIDE SEQUENCE</scope>
    <source>
        <strain evidence="5">REB-010B</strain>
    </source>
</reference>
<keyword evidence="6" id="KW-1185">Reference proteome</keyword>